<sequence length="237" mass="25939">MAGRGQRRRHHHQPGASARATSTPTSITAQNSINANPINQQFGAHTETGPFTWRRNLFANSHGRNPIKGNTQFVNNVVYNYQAAYTAGNSSGHFLHDVVGDHFITGPRTTRAANAYYQLGNQSLHTGGDLLDDNRDGALNGSALALDTASNKTLIGTDNDATDVGKLSAAFHHNWFAELVDQRMPRVLYGKGHVCNNCYTATATATGTRWAWAAGSRRSPTRRTPTARTRRRRSPAW</sequence>
<feature type="region of interest" description="Disordered" evidence="4">
    <location>
        <begin position="214"/>
        <end position="237"/>
    </location>
</feature>
<dbReference type="Gene3D" id="2.160.20.10">
    <property type="entry name" value="Single-stranded right-handed beta-helix, Pectin lyase-like"/>
    <property type="match status" value="1"/>
</dbReference>
<evidence type="ECO:0000256" key="1">
    <source>
        <dbReference type="ARBA" id="ARBA00022723"/>
    </source>
</evidence>
<name>A0AA45R5P3_9PSEU</name>
<feature type="compositionally biased region" description="Basic residues" evidence="4">
    <location>
        <begin position="1"/>
        <end position="13"/>
    </location>
</feature>
<dbReference type="InterPro" id="IPR052063">
    <property type="entry name" value="Polysaccharide_Lyase_1"/>
</dbReference>
<reference evidence="6" key="1">
    <citation type="submission" date="2021-04" db="EMBL/GenBank/DDBJ databases">
        <title>Genomic sequence of Actinosynnema pretiosum subsp. pretiosum ATCC 31280 (C-14919).</title>
        <authorList>
            <person name="Bai L."/>
            <person name="Wang X."/>
            <person name="Xiao Y."/>
        </authorList>
    </citation>
    <scope>NUCLEOTIDE SEQUENCE</scope>
    <source>
        <strain evidence="6">ATCC 31280</strain>
    </source>
</reference>
<evidence type="ECO:0000313" key="7">
    <source>
        <dbReference type="Proteomes" id="UP000677152"/>
    </source>
</evidence>
<dbReference type="Pfam" id="PF00544">
    <property type="entry name" value="Pectate_lyase_4"/>
    <property type="match status" value="1"/>
</dbReference>
<feature type="region of interest" description="Disordered" evidence="4">
    <location>
        <begin position="1"/>
        <end position="25"/>
    </location>
</feature>
<gene>
    <name evidence="6" type="ORF">KCV87_08900</name>
</gene>
<evidence type="ECO:0000256" key="3">
    <source>
        <dbReference type="ARBA" id="ARBA00023239"/>
    </source>
</evidence>
<dbReference type="SUPFAM" id="SSF51126">
    <property type="entry name" value="Pectin lyase-like"/>
    <property type="match status" value="1"/>
</dbReference>
<dbReference type="InterPro" id="IPR012334">
    <property type="entry name" value="Pectin_lyas_fold"/>
</dbReference>
<proteinExistence type="predicted"/>
<dbReference type="GO" id="GO:0046872">
    <property type="term" value="F:metal ion binding"/>
    <property type="evidence" value="ECO:0007669"/>
    <property type="project" value="UniProtKB-KW"/>
</dbReference>
<evidence type="ECO:0000313" key="6">
    <source>
        <dbReference type="EMBL" id="QUF06152.1"/>
    </source>
</evidence>
<keyword evidence="1" id="KW-0479">Metal-binding</keyword>
<evidence type="ECO:0000259" key="5">
    <source>
        <dbReference type="Pfam" id="PF00544"/>
    </source>
</evidence>
<dbReference type="EMBL" id="CP073249">
    <property type="protein sequence ID" value="QUF06152.1"/>
    <property type="molecule type" value="Genomic_DNA"/>
</dbReference>
<keyword evidence="3" id="KW-0456">Lyase</keyword>
<dbReference type="PANTHER" id="PTHR42970:SF1">
    <property type="entry name" value="PECTATE LYASE C-RELATED"/>
    <property type="match status" value="1"/>
</dbReference>
<dbReference type="AlphaFoldDB" id="A0AA45R5P3"/>
<evidence type="ECO:0000256" key="2">
    <source>
        <dbReference type="ARBA" id="ARBA00023180"/>
    </source>
</evidence>
<organism evidence="6 7">
    <name type="scientific">Actinosynnema pretiosum subsp. pretiosum</name>
    <dbReference type="NCBI Taxonomy" id="103721"/>
    <lineage>
        <taxon>Bacteria</taxon>
        <taxon>Bacillati</taxon>
        <taxon>Actinomycetota</taxon>
        <taxon>Actinomycetes</taxon>
        <taxon>Pseudonocardiales</taxon>
        <taxon>Pseudonocardiaceae</taxon>
        <taxon>Actinosynnema</taxon>
    </lineage>
</organism>
<dbReference type="Proteomes" id="UP000677152">
    <property type="component" value="Chromosome"/>
</dbReference>
<feature type="compositionally biased region" description="Basic residues" evidence="4">
    <location>
        <begin position="228"/>
        <end position="237"/>
    </location>
</feature>
<evidence type="ECO:0000256" key="4">
    <source>
        <dbReference type="SAM" id="MobiDB-lite"/>
    </source>
</evidence>
<keyword evidence="2" id="KW-0325">Glycoprotein</keyword>
<dbReference type="GO" id="GO:0016829">
    <property type="term" value="F:lyase activity"/>
    <property type="evidence" value="ECO:0007669"/>
    <property type="project" value="UniProtKB-KW"/>
</dbReference>
<protein>
    <recommendedName>
        <fullName evidence="5">Pectate lyase domain-containing protein</fullName>
    </recommendedName>
</protein>
<dbReference type="InterPro" id="IPR011050">
    <property type="entry name" value="Pectin_lyase_fold/virulence"/>
</dbReference>
<dbReference type="PANTHER" id="PTHR42970">
    <property type="entry name" value="PECTATE LYASE C-RELATED"/>
    <property type="match status" value="1"/>
</dbReference>
<accession>A0AA45R5P3</accession>
<feature type="compositionally biased region" description="Low complexity" evidence="4">
    <location>
        <begin position="214"/>
        <end position="227"/>
    </location>
</feature>
<feature type="domain" description="Pectate lyase" evidence="5">
    <location>
        <begin position="147"/>
        <end position="201"/>
    </location>
</feature>
<dbReference type="InterPro" id="IPR002022">
    <property type="entry name" value="Pec_lyase"/>
</dbReference>